<dbReference type="AlphaFoldDB" id="A0A239N1Z7"/>
<gene>
    <name evidence="1" type="ORF">SAMN05421642_1274</name>
</gene>
<dbReference type="RefSeq" id="WP_089252201.1">
    <property type="nucleotide sequence ID" value="NZ_FZOW01000027.1"/>
</dbReference>
<dbReference type="SUPFAM" id="SSF75005">
    <property type="entry name" value="Arabinanase/levansucrase/invertase"/>
    <property type="match status" value="2"/>
</dbReference>
<reference evidence="2" key="1">
    <citation type="submission" date="2017-06" db="EMBL/GenBank/DDBJ databases">
        <authorList>
            <person name="Varghese N."/>
            <person name="Submissions S."/>
        </authorList>
    </citation>
    <scope>NUCLEOTIDE SEQUENCE [LARGE SCALE GENOMIC DNA]</scope>
    <source>
        <strain evidence="2">JCM 23211</strain>
    </source>
</reference>
<name>A0A239N1Z7_9NOCA</name>
<keyword evidence="2" id="KW-1185">Reference proteome</keyword>
<dbReference type="Gene3D" id="2.115.10.20">
    <property type="entry name" value="Glycosyl hydrolase domain, family 43"/>
    <property type="match status" value="2"/>
</dbReference>
<sequence length="531" mass="59807">MLLITPEQKLPLKPQGPQLFVDWRLIATGDVSWVDPATVGTDEKPTKMSQWGPAHPEPVALADTPYGIRLQAEPAHVIGPIFPRDKPWEQAYLMYVNNVLFHDGKYKMWYTVVPPDHYDTPDLKWHWDVGWVLCYAESEDGLNWTKPELGLQDYKGQPTNWVYGRELSPNHFASGAVVIDETAPPEERFKLIYRAEEKYEDPEAFLARQKQRFGEDMDPKSVAGKPGKEGTFATTAGAVSADGIHWKPLTEPLVMYCSDQMNTAFWDDRINKYVSYFRMQRAGRRSAGRTETSDFETWSTPYPVLEASLTDHPTTDIMHCPVLKYPGTNDVYLMYATMFNINTNNRDVALAVSSDGLYWHWSPGERIVSPQHGTSEFEYDDLEAGYGLVDLPGDLIGLPVVGYEKPYKYPRFGRPPLGVPGYATWKRHRVSAVIADDRGLFTTHPLVVTQPKLKLNYKTRGSAGSIRIEVLDGKGRALPGFTLADAPLLSGDELDADVTWKGGTLADLAGTTIQLRFHLHIAKVFSFEFTD</sequence>
<evidence type="ECO:0000313" key="1">
    <source>
        <dbReference type="EMBL" id="SNT48503.1"/>
    </source>
</evidence>
<organism evidence="1 2">
    <name type="scientific">Rhodococcoides kyotonense</name>
    <dbReference type="NCBI Taxonomy" id="398843"/>
    <lineage>
        <taxon>Bacteria</taxon>
        <taxon>Bacillati</taxon>
        <taxon>Actinomycetota</taxon>
        <taxon>Actinomycetes</taxon>
        <taxon>Mycobacteriales</taxon>
        <taxon>Nocardiaceae</taxon>
        <taxon>Rhodococcoides</taxon>
    </lineage>
</organism>
<dbReference type="Proteomes" id="UP000198327">
    <property type="component" value="Unassembled WGS sequence"/>
</dbReference>
<dbReference type="EMBL" id="FZOW01000027">
    <property type="protein sequence ID" value="SNT48503.1"/>
    <property type="molecule type" value="Genomic_DNA"/>
</dbReference>
<protein>
    <submittedName>
        <fullName evidence="1">Uncharacterized protein</fullName>
    </submittedName>
</protein>
<dbReference type="InterPro" id="IPR023296">
    <property type="entry name" value="Glyco_hydro_beta-prop_sf"/>
</dbReference>
<proteinExistence type="predicted"/>
<evidence type="ECO:0000313" key="2">
    <source>
        <dbReference type="Proteomes" id="UP000198327"/>
    </source>
</evidence>
<dbReference type="OrthoDB" id="9799605at2"/>
<accession>A0A239N1Z7</accession>